<protein>
    <submittedName>
        <fullName evidence="1">Uncharacterized protein</fullName>
    </submittedName>
</protein>
<sequence>MLVVGRTQFPTLVGAKVNVIGRPGRATTVAPASATVNAVRVSVEAGPVGGEGFIVWGTIVPRGTATLVVVAGVVEVALPAQPAADIETTATTEIRHGLTPLNHKSNDHADTESRQYVRADIGCRDETRMIRLGLSASEDSPHPATGHRS</sequence>
<dbReference type="EMBL" id="BSTK01000027">
    <property type="protein sequence ID" value="GLY92289.1"/>
    <property type="molecule type" value="Genomic_DNA"/>
</dbReference>
<evidence type="ECO:0000313" key="1">
    <source>
        <dbReference type="EMBL" id="GLY92289.1"/>
    </source>
</evidence>
<proteinExistence type="predicted"/>
<organism evidence="1 2">
    <name type="scientific">Actinoallomurus iriomotensis</name>
    <dbReference type="NCBI Taxonomy" id="478107"/>
    <lineage>
        <taxon>Bacteria</taxon>
        <taxon>Bacillati</taxon>
        <taxon>Actinomycetota</taxon>
        <taxon>Actinomycetes</taxon>
        <taxon>Streptosporangiales</taxon>
        <taxon>Thermomonosporaceae</taxon>
        <taxon>Actinoallomurus</taxon>
    </lineage>
</organism>
<dbReference type="Proteomes" id="UP001165074">
    <property type="component" value="Unassembled WGS sequence"/>
</dbReference>
<evidence type="ECO:0000313" key="2">
    <source>
        <dbReference type="Proteomes" id="UP001165074"/>
    </source>
</evidence>
<comment type="caution">
    <text evidence="1">The sequence shown here is derived from an EMBL/GenBank/DDBJ whole genome shotgun (WGS) entry which is preliminary data.</text>
</comment>
<accession>A0A9W6W6B2</accession>
<name>A0A9W6W6B2_9ACTN</name>
<gene>
    <name evidence="1" type="ORF">Airi02_102170</name>
</gene>
<dbReference type="RefSeq" id="WP_285584384.1">
    <property type="nucleotide sequence ID" value="NZ_BSTK01000027.1"/>
</dbReference>
<reference evidence="1" key="1">
    <citation type="submission" date="2023-03" db="EMBL/GenBank/DDBJ databases">
        <title>Actinoallomurus iriomotensis NBRC 103684.</title>
        <authorList>
            <person name="Ichikawa N."/>
            <person name="Sato H."/>
            <person name="Tonouchi N."/>
        </authorList>
    </citation>
    <scope>NUCLEOTIDE SEQUENCE</scope>
    <source>
        <strain evidence="1">NBRC 103684</strain>
    </source>
</reference>
<dbReference type="AlphaFoldDB" id="A0A9W6W6B2"/>
<keyword evidence="2" id="KW-1185">Reference proteome</keyword>